<protein>
    <submittedName>
        <fullName evidence="2">Uncharacterized protein</fullName>
    </submittedName>
</protein>
<feature type="compositionally biased region" description="Basic and acidic residues" evidence="1">
    <location>
        <begin position="16"/>
        <end position="36"/>
    </location>
</feature>
<evidence type="ECO:0000313" key="2">
    <source>
        <dbReference type="EMBL" id="KAJ8402729.1"/>
    </source>
</evidence>
<evidence type="ECO:0000256" key="1">
    <source>
        <dbReference type="SAM" id="MobiDB-lite"/>
    </source>
</evidence>
<keyword evidence="3" id="KW-1185">Reference proteome</keyword>
<organism evidence="2 3">
    <name type="scientific">Aldrovandia affinis</name>
    <dbReference type="NCBI Taxonomy" id="143900"/>
    <lineage>
        <taxon>Eukaryota</taxon>
        <taxon>Metazoa</taxon>
        <taxon>Chordata</taxon>
        <taxon>Craniata</taxon>
        <taxon>Vertebrata</taxon>
        <taxon>Euteleostomi</taxon>
        <taxon>Actinopterygii</taxon>
        <taxon>Neopterygii</taxon>
        <taxon>Teleostei</taxon>
        <taxon>Notacanthiformes</taxon>
        <taxon>Halosauridae</taxon>
        <taxon>Aldrovandia</taxon>
    </lineage>
</organism>
<reference evidence="2" key="1">
    <citation type="journal article" date="2023" name="Science">
        <title>Genome structures resolve the early diversification of teleost fishes.</title>
        <authorList>
            <person name="Parey E."/>
            <person name="Louis A."/>
            <person name="Montfort J."/>
            <person name="Bouchez O."/>
            <person name="Roques C."/>
            <person name="Iampietro C."/>
            <person name="Lluch J."/>
            <person name="Castinel A."/>
            <person name="Donnadieu C."/>
            <person name="Desvignes T."/>
            <person name="Floi Bucao C."/>
            <person name="Jouanno E."/>
            <person name="Wen M."/>
            <person name="Mejri S."/>
            <person name="Dirks R."/>
            <person name="Jansen H."/>
            <person name="Henkel C."/>
            <person name="Chen W.J."/>
            <person name="Zahm M."/>
            <person name="Cabau C."/>
            <person name="Klopp C."/>
            <person name="Thompson A.W."/>
            <person name="Robinson-Rechavi M."/>
            <person name="Braasch I."/>
            <person name="Lecointre G."/>
            <person name="Bobe J."/>
            <person name="Postlethwait J.H."/>
            <person name="Berthelot C."/>
            <person name="Roest Crollius H."/>
            <person name="Guiguen Y."/>
        </authorList>
    </citation>
    <scope>NUCLEOTIDE SEQUENCE</scope>
    <source>
        <strain evidence="2">NC1722</strain>
    </source>
</reference>
<dbReference type="AlphaFoldDB" id="A0AAD7SHM6"/>
<accession>A0AAD7SHM6</accession>
<evidence type="ECO:0000313" key="3">
    <source>
        <dbReference type="Proteomes" id="UP001221898"/>
    </source>
</evidence>
<dbReference type="EMBL" id="JAINUG010000062">
    <property type="protein sequence ID" value="KAJ8402729.1"/>
    <property type="molecule type" value="Genomic_DNA"/>
</dbReference>
<sequence>MRCYTSPSATSGPPRHQSEHAAAGRDQKKPCLKEASGRASGSRPGEEGEDESAHDAVCLSPEKAFSRNITTFLDERAAAICLIACRILTERDHPRKHGDVHLLSLGKGGQPVRYRGISERCRHGDYLLLCLPSAAKVQY</sequence>
<feature type="compositionally biased region" description="Polar residues" evidence="1">
    <location>
        <begin position="1"/>
        <end position="11"/>
    </location>
</feature>
<feature type="region of interest" description="Disordered" evidence="1">
    <location>
        <begin position="1"/>
        <end position="55"/>
    </location>
</feature>
<dbReference type="Proteomes" id="UP001221898">
    <property type="component" value="Unassembled WGS sequence"/>
</dbReference>
<gene>
    <name evidence="2" type="ORF">AAFF_G00364010</name>
</gene>
<name>A0AAD7SHM6_9TELE</name>
<comment type="caution">
    <text evidence="2">The sequence shown here is derived from an EMBL/GenBank/DDBJ whole genome shotgun (WGS) entry which is preliminary data.</text>
</comment>
<proteinExistence type="predicted"/>